<dbReference type="EMBL" id="CP042305">
    <property type="protein sequence ID" value="QDZ14529.1"/>
    <property type="molecule type" value="Genomic_DNA"/>
</dbReference>
<dbReference type="OrthoDB" id="68692at2"/>
<accession>A0A5B8M3J6</accession>
<dbReference type="KEGG" id="huw:FPZ11_06950"/>
<evidence type="ECO:0000313" key="1">
    <source>
        <dbReference type="EMBL" id="QDZ14529.1"/>
    </source>
</evidence>
<organism evidence="1 2">
    <name type="scientific">Humibacter ginsenosidimutans</name>
    <dbReference type="NCBI Taxonomy" id="2599293"/>
    <lineage>
        <taxon>Bacteria</taxon>
        <taxon>Bacillati</taxon>
        <taxon>Actinomycetota</taxon>
        <taxon>Actinomycetes</taxon>
        <taxon>Micrococcales</taxon>
        <taxon>Microbacteriaceae</taxon>
        <taxon>Humibacter</taxon>
    </lineage>
</organism>
<evidence type="ECO:0000313" key="2">
    <source>
        <dbReference type="Proteomes" id="UP000320216"/>
    </source>
</evidence>
<dbReference type="RefSeq" id="WP_146319522.1">
    <property type="nucleotide sequence ID" value="NZ_CP042305.1"/>
</dbReference>
<proteinExistence type="predicted"/>
<gene>
    <name evidence="1" type="ORF">FPZ11_06950</name>
</gene>
<dbReference type="Proteomes" id="UP000320216">
    <property type="component" value="Chromosome"/>
</dbReference>
<name>A0A5B8M3J6_9MICO</name>
<protein>
    <submittedName>
        <fullName evidence="1">Uncharacterized protein</fullName>
    </submittedName>
</protein>
<dbReference type="AlphaFoldDB" id="A0A5B8M3J6"/>
<keyword evidence="2" id="KW-1185">Reference proteome</keyword>
<reference evidence="1 2" key="1">
    <citation type="submission" date="2019-07" db="EMBL/GenBank/DDBJ databases">
        <title>Full genome sequence of Humibacter sp. WJ7-1.</title>
        <authorList>
            <person name="Im W.-T."/>
        </authorList>
    </citation>
    <scope>NUCLEOTIDE SEQUENCE [LARGE SCALE GENOMIC DNA]</scope>
    <source>
        <strain evidence="1 2">WJ7-1</strain>
    </source>
</reference>
<sequence length="121" mass="14057">MPVPATWIEHRRADRELVGWIRPEGDDFVVVDLLGRERTDAVDWLTAEERFDSLGIGYLADAYELLLDDGTWLRVRITEVSSETIRVKRDDWGAIDIPLLEYTLPFPMPPRLRPLFPLHTN</sequence>